<feature type="compositionally biased region" description="Basic and acidic residues" evidence="1">
    <location>
        <begin position="34"/>
        <end position="49"/>
    </location>
</feature>
<proteinExistence type="predicted"/>
<keyword evidence="3" id="KW-1185">Reference proteome</keyword>
<dbReference type="Proteomes" id="UP001154282">
    <property type="component" value="Unassembled WGS sequence"/>
</dbReference>
<comment type="caution">
    <text evidence="2">The sequence shown here is derived from an EMBL/GenBank/DDBJ whole genome shotgun (WGS) entry which is preliminary data.</text>
</comment>
<feature type="compositionally biased region" description="Basic and acidic residues" evidence="1">
    <location>
        <begin position="17"/>
        <end position="26"/>
    </location>
</feature>
<dbReference type="EMBL" id="CAMGYJ010000006">
    <property type="protein sequence ID" value="CAI0439681.1"/>
    <property type="molecule type" value="Genomic_DNA"/>
</dbReference>
<name>A0AAV0M023_9ROSI</name>
<reference evidence="2" key="1">
    <citation type="submission" date="2022-08" db="EMBL/GenBank/DDBJ databases">
        <authorList>
            <person name="Gutierrez-Valencia J."/>
        </authorList>
    </citation>
    <scope>NUCLEOTIDE SEQUENCE</scope>
</reference>
<evidence type="ECO:0000313" key="3">
    <source>
        <dbReference type="Proteomes" id="UP001154282"/>
    </source>
</evidence>
<sequence length="58" mass="7159">MHERDERRGRRALQGWPDRDGEDRRHVPGQQLQSDHRSVERSFRPDRRPQGRHHQHLF</sequence>
<evidence type="ECO:0000313" key="2">
    <source>
        <dbReference type="EMBL" id="CAI0439681.1"/>
    </source>
</evidence>
<accession>A0AAV0M023</accession>
<feature type="region of interest" description="Disordered" evidence="1">
    <location>
        <begin position="1"/>
        <end position="58"/>
    </location>
</feature>
<evidence type="ECO:0000256" key="1">
    <source>
        <dbReference type="SAM" id="MobiDB-lite"/>
    </source>
</evidence>
<gene>
    <name evidence="2" type="ORF">LITE_LOCUS26236</name>
</gene>
<dbReference type="AlphaFoldDB" id="A0AAV0M023"/>
<protein>
    <submittedName>
        <fullName evidence="2">Uncharacterized protein</fullName>
    </submittedName>
</protein>
<organism evidence="2 3">
    <name type="scientific">Linum tenue</name>
    <dbReference type="NCBI Taxonomy" id="586396"/>
    <lineage>
        <taxon>Eukaryota</taxon>
        <taxon>Viridiplantae</taxon>
        <taxon>Streptophyta</taxon>
        <taxon>Embryophyta</taxon>
        <taxon>Tracheophyta</taxon>
        <taxon>Spermatophyta</taxon>
        <taxon>Magnoliopsida</taxon>
        <taxon>eudicotyledons</taxon>
        <taxon>Gunneridae</taxon>
        <taxon>Pentapetalae</taxon>
        <taxon>rosids</taxon>
        <taxon>fabids</taxon>
        <taxon>Malpighiales</taxon>
        <taxon>Linaceae</taxon>
        <taxon>Linum</taxon>
    </lineage>
</organism>